<dbReference type="InterPro" id="IPR051448">
    <property type="entry name" value="CdaR-like_regulators"/>
</dbReference>
<comment type="similarity">
    <text evidence="1">Belongs to the CdaR family.</text>
</comment>
<sequence length="439" mass="50676">MTGTSQERGYGLLSALKQGENYWIEAVLEKKNLDAVINFLHNITGKPVRITDRTGKVYACSEGVKMASADDHFVDIPQNGNSILIYDPAQRDLYYRADSSDGEAWIIIGNTGEAEYPAWLPYLEEVATAVKICIFIAHEKENMEHQFKKKLIEDILLWNASEIKELIRQNKYCLDLDKLYFVSIMEPVLDSKTDMETLYKHTLEWLKYHEDVVICSVWNEKYIIFICPNKYDLQTLESDDNWDNYLSYIRKHQKDIAKRFNIPTYFGIGRKYLITELHKSYQEALTALNISKLTGKKNSVTHYLNLGVFKLINLQETAMLRQFCAENLGRLLEHDRTTKGELLQTLRVLCDTDFDVNAAAQKMFLHFNTLRYRIKKIEELTGRQLDRILDRLNLFVAVKLHDLLLLNGLLGEPGSAEKEAADSTANNPAAQLMRRRSCL</sequence>
<dbReference type="EMBL" id="CP003732">
    <property type="protein sequence ID" value="AFV10362.1"/>
    <property type="molecule type" value="Genomic_DNA"/>
</dbReference>
<dbReference type="InterPro" id="IPR042070">
    <property type="entry name" value="PucR_C-HTH_sf"/>
</dbReference>
<dbReference type="Proteomes" id="UP000000467">
    <property type="component" value="Chromosome"/>
</dbReference>
<dbReference type="Pfam" id="PF13556">
    <property type="entry name" value="HTH_30"/>
    <property type="match status" value="1"/>
</dbReference>
<evidence type="ECO:0000259" key="2">
    <source>
        <dbReference type="Pfam" id="PF13556"/>
    </source>
</evidence>
<evidence type="ECO:0000256" key="1">
    <source>
        <dbReference type="ARBA" id="ARBA00006754"/>
    </source>
</evidence>
<dbReference type="PANTHER" id="PTHR33744:SF1">
    <property type="entry name" value="DNA-BINDING TRANSCRIPTIONAL ACTIVATOR ADER"/>
    <property type="match status" value="1"/>
</dbReference>
<accession>K4LE65</accession>
<organism evidence="4 5">
    <name type="scientific">Thermacetogenium phaeum (strain ATCC BAA-254 / DSM 26808 / PB)</name>
    <dbReference type="NCBI Taxonomy" id="1089553"/>
    <lineage>
        <taxon>Bacteria</taxon>
        <taxon>Bacillati</taxon>
        <taxon>Bacillota</taxon>
        <taxon>Clostridia</taxon>
        <taxon>Thermoanaerobacterales</taxon>
        <taxon>Thermoanaerobacteraceae</taxon>
        <taxon>Thermacetogenium</taxon>
    </lineage>
</organism>
<dbReference type="AlphaFoldDB" id="K4LE65"/>
<dbReference type="Pfam" id="PF17853">
    <property type="entry name" value="GGDEF_2"/>
    <property type="match status" value="1"/>
</dbReference>
<protein>
    <submittedName>
        <fullName evidence="4">Uncharacterized protein</fullName>
    </submittedName>
</protein>
<reference evidence="4 5" key="1">
    <citation type="journal article" date="2012" name="BMC Genomics">
        <title>Genome-guided analysis of physiological and morphological traits of the fermentative acetate oxidizer Thermacetogenium phaeum.</title>
        <authorList>
            <person name="Oehler D."/>
            <person name="Poehlein A."/>
            <person name="Leimbach A."/>
            <person name="Muller N."/>
            <person name="Daniel R."/>
            <person name="Gottschalk G."/>
            <person name="Schink B."/>
        </authorList>
    </citation>
    <scope>NUCLEOTIDE SEQUENCE [LARGE SCALE GENOMIC DNA]</scope>
    <source>
        <strain evidence="5">ATCC BAA-254 / DSM 26808 / PB</strain>
    </source>
</reference>
<evidence type="ECO:0000313" key="5">
    <source>
        <dbReference type="Proteomes" id="UP000000467"/>
    </source>
</evidence>
<dbReference type="HOGENOM" id="CLU_696236_0_0_9"/>
<keyword evidence="5" id="KW-1185">Reference proteome</keyword>
<gene>
    <name evidence="4" type="ordered locus">Tph_c01140</name>
</gene>
<dbReference type="InterPro" id="IPR041522">
    <property type="entry name" value="CdaR_GGDEF"/>
</dbReference>
<proteinExistence type="inferred from homology"/>
<feature type="domain" description="CdaR GGDEF-like" evidence="3">
    <location>
        <begin position="174"/>
        <end position="290"/>
    </location>
</feature>
<feature type="domain" description="PucR C-terminal helix-turn-helix" evidence="2">
    <location>
        <begin position="342"/>
        <end position="399"/>
    </location>
</feature>
<evidence type="ECO:0000313" key="4">
    <source>
        <dbReference type="EMBL" id="AFV10362.1"/>
    </source>
</evidence>
<dbReference type="PANTHER" id="PTHR33744">
    <property type="entry name" value="CARBOHYDRATE DIACID REGULATOR"/>
    <property type="match status" value="1"/>
</dbReference>
<dbReference type="InterPro" id="IPR025736">
    <property type="entry name" value="PucR_C-HTH_dom"/>
</dbReference>
<name>K4LE65_THEPS</name>
<dbReference type="Gene3D" id="1.10.10.2840">
    <property type="entry name" value="PucR C-terminal helix-turn-helix domain"/>
    <property type="match status" value="1"/>
</dbReference>
<dbReference type="eggNOG" id="COG3835">
    <property type="taxonomic scope" value="Bacteria"/>
</dbReference>
<evidence type="ECO:0000259" key="3">
    <source>
        <dbReference type="Pfam" id="PF17853"/>
    </source>
</evidence>
<dbReference type="KEGG" id="tpz:Tph_c01140"/>